<evidence type="ECO:0000313" key="2">
    <source>
        <dbReference type="Proteomes" id="UP000323161"/>
    </source>
</evidence>
<protein>
    <submittedName>
        <fullName evidence="1">Uncharacterized protein</fullName>
    </submittedName>
</protein>
<name>A0A5B0VNX8_9GAMM</name>
<dbReference type="RefSeq" id="WP_149598710.1">
    <property type="nucleotide sequence ID" value="NZ_VTUU01000001.1"/>
</dbReference>
<reference evidence="1 2" key="1">
    <citation type="submission" date="2019-08" db="EMBL/GenBank/DDBJ databases">
        <title>Marinobacter ZYF650 sp. nov., a marine bacterium isolated from seawater of the Mariana trench.</title>
        <authorList>
            <person name="Ahmad W."/>
        </authorList>
    </citation>
    <scope>NUCLEOTIDE SEQUENCE [LARGE SCALE GENOMIC DNA]</scope>
    <source>
        <strain evidence="1 2">ZYF650</strain>
    </source>
</reference>
<sequence>MTGSERVRFWVIMSAEPSQIPAASEQIARQLSQAFGGATVLGGSEVSALTGYWAEDGQAFKDAYDGVVHKESVFAIMLMVVPEEEERAYSEIKTTVKKAVADFGLNSRHIHVDVSSVRARHFDVNDVGS</sequence>
<dbReference type="AlphaFoldDB" id="A0A5B0VNX8"/>
<dbReference type="Proteomes" id="UP000323161">
    <property type="component" value="Unassembled WGS sequence"/>
</dbReference>
<keyword evidence="2" id="KW-1185">Reference proteome</keyword>
<accession>A0A5B0VNX8</accession>
<proteinExistence type="predicted"/>
<evidence type="ECO:0000313" key="1">
    <source>
        <dbReference type="EMBL" id="KAA1176084.1"/>
    </source>
</evidence>
<organism evidence="1 2">
    <name type="scientific">Marinobacter salinexigens</name>
    <dbReference type="NCBI Taxonomy" id="2919747"/>
    <lineage>
        <taxon>Bacteria</taxon>
        <taxon>Pseudomonadati</taxon>
        <taxon>Pseudomonadota</taxon>
        <taxon>Gammaproteobacteria</taxon>
        <taxon>Pseudomonadales</taxon>
        <taxon>Marinobacteraceae</taxon>
        <taxon>Marinobacter</taxon>
    </lineage>
</organism>
<dbReference type="EMBL" id="VTUU01000001">
    <property type="protein sequence ID" value="KAA1176084.1"/>
    <property type="molecule type" value="Genomic_DNA"/>
</dbReference>
<gene>
    <name evidence="1" type="ORF">FWJ25_02835</name>
</gene>
<comment type="caution">
    <text evidence="1">The sequence shown here is derived from an EMBL/GenBank/DDBJ whole genome shotgun (WGS) entry which is preliminary data.</text>
</comment>